<dbReference type="EMBL" id="CP016503">
    <property type="protein sequence ID" value="ANV98599.1"/>
    <property type="molecule type" value="Genomic_DNA"/>
</dbReference>
<name>A0A1B1U759_9HELI</name>
<dbReference type="Gene3D" id="3.40.50.1820">
    <property type="entry name" value="alpha/beta hydrolase"/>
    <property type="match status" value="1"/>
</dbReference>
<evidence type="ECO:0000256" key="1">
    <source>
        <dbReference type="ARBA" id="ARBA00022801"/>
    </source>
</evidence>
<proteinExistence type="predicted"/>
<dbReference type="InterPro" id="IPR050266">
    <property type="entry name" value="AB_hydrolase_sf"/>
</dbReference>
<feature type="domain" description="AB hydrolase-1" evidence="2">
    <location>
        <begin position="28"/>
        <end position="231"/>
    </location>
</feature>
<evidence type="ECO:0000313" key="4">
    <source>
        <dbReference type="Proteomes" id="UP000092884"/>
    </source>
</evidence>
<keyword evidence="4" id="KW-1185">Reference proteome</keyword>
<dbReference type="KEGG" id="het:BBW65_07230"/>
<accession>A0A1B1U759</accession>
<dbReference type="GO" id="GO:0016787">
    <property type="term" value="F:hydrolase activity"/>
    <property type="evidence" value="ECO:0007669"/>
    <property type="project" value="UniProtKB-KW"/>
</dbReference>
<dbReference type="InterPro" id="IPR029058">
    <property type="entry name" value="AB_hydrolase_fold"/>
</dbReference>
<dbReference type="Pfam" id="PF12697">
    <property type="entry name" value="Abhydrolase_6"/>
    <property type="match status" value="1"/>
</dbReference>
<evidence type="ECO:0000259" key="2">
    <source>
        <dbReference type="Pfam" id="PF12697"/>
    </source>
</evidence>
<gene>
    <name evidence="3" type="ORF">BBW65_07230</name>
</gene>
<sequence length="239" mass="27187">MAKKFLQYRNHSFEIAYDVISQGSEKYILFLHGWGSCKELMRGAFGNAFGQYNHLYIDLPGFGKSHNEIALHTADYAKLVELFIQEIGCEVEVIVGHSFGGKVATLMSPPKLILLSSAGVVWSKTLKVRAKITLAKCMKKLGLNIGKWLRTQDANQLNEGMYQTLKNVVDEDFCEIFRQCPSQTWIFWGRSDEATPLKSGEKISKLIKQNQFFVLEGDHFFFLSQGERIAQMYAQGRNE</sequence>
<dbReference type="AlphaFoldDB" id="A0A1B1U759"/>
<keyword evidence="1 3" id="KW-0378">Hydrolase</keyword>
<dbReference type="PANTHER" id="PTHR43798:SF31">
    <property type="entry name" value="AB HYDROLASE SUPERFAMILY PROTEIN YCLE"/>
    <property type="match status" value="1"/>
</dbReference>
<evidence type="ECO:0000313" key="3">
    <source>
        <dbReference type="EMBL" id="ANV98599.1"/>
    </source>
</evidence>
<dbReference type="OrthoDB" id="9808398at2"/>
<dbReference type="Proteomes" id="UP000092884">
    <property type="component" value="Chromosome"/>
</dbReference>
<dbReference type="GO" id="GO:0016020">
    <property type="term" value="C:membrane"/>
    <property type="evidence" value="ECO:0007669"/>
    <property type="project" value="TreeGrafter"/>
</dbReference>
<dbReference type="STRING" id="222136.BBW65_07230"/>
<dbReference type="SUPFAM" id="SSF53474">
    <property type="entry name" value="alpha/beta-Hydrolases"/>
    <property type="match status" value="1"/>
</dbReference>
<protein>
    <submittedName>
        <fullName evidence="3">2-hydroxy-6-oxohepta-2,4-dienoate hydrolase</fullName>
    </submittedName>
</protein>
<organism evidence="3 4">
    <name type="scientific">Helicobacter enhydrae</name>
    <dbReference type="NCBI Taxonomy" id="222136"/>
    <lineage>
        <taxon>Bacteria</taxon>
        <taxon>Pseudomonadati</taxon>
        <taxon>Campylobacterota</taxon>
        <taxon>Epsilonproteobacteria</taxon>
        <taxon>Campylobacterales</taxon>
        <taxon>Helicobacteraceae</taxon>
        <taxon>Helicobacter</taxon>
    </lineage>
</organism>
<dbReference type="InterPro" id="IPR000073">
    <property type="entry name" value="AB_hydrolase_1"/>
</dbReference>
<dbReference type="RefSeq" id="WP_066341500.1">
    <property type="nucleotide sequence ID" value="NZ_CP016503.1"/>
</dbReference>
<reference evidence="4" key="1">
    <citation type="submission" date="2016-07" db="EMBL/GenBank/DDBJ databases">
        <authorList>
            <person name="Florea S."/>
            <person name="Webb J.S."/>
            <person name="Jaromczyk J."/>
            <person name="Schardl C.L."/>
        </authorList>
    </citation>
    <scope>NUCLEOTIDE SEQUENCE [LARGE SCALE GENOMIC DNA]</scope>
    <source>
        <strain evidence="4">MIT 01-6242</strain>
    </source>
</reference>
<dbReference type="PANTHER" id="PTHR43798">
    <property type="entry name" value="MONOACYLGLYCEROL LIPASE"/>
    <property type="match status" value="1"/>
</dbReference>